<dbReference type="InterPro" id="IPR003961">
    <property type="entry name" value="FN3_dom"/>
</dbReference>
<reference evidence="2" key="1">
    <citation type="submission" date="2025-08" db="UniProtKB">
        <authorList>
            <consortium name="Ensembl"/>
        </authorList>
    </citation>
    <scope>IDENTIFICATION</scope>
</reference>
<organism evidence="2 3">
    <name type="scientific">Cyprinus carpio</name>
    <name type="common">Common carp</name>
    <dbReference type="NCBI Taxonomy" id="7962"/>
    <lineage>
        <taxon>Eukaryota</taxon>
        <taxon>Metazoa</taxon>
        <taxon>Chordata</taxon>
        <taxon>Craniata</taxon>
        <taxon>Vertebrata</taxon>
        <taxon>Euteleostomi</taxon>
        <taxon>Actinopterygii</taxon>
        <taxon>Neopterygii</taxon>
        <taxon>Teleostei</taxon>
        <taxon>Ostariophysi</taxon>
        <taxon>Cypriniformes</taxon>
        <taxon>Cyprinidae</taxon>
        <taxon>Cyprininae</taxon>
        <taxon>Cyprinus</taxon>
    </lineage>
</organism>
<evidence type="ECO:0000313" key="2">
    <source>
        <dbReference type="Ensembl" id="ENSCCRP00015087732.1"/>
    </source>
</evidence>
<dbReference type="Ensembl" id="ENSCCRT00015090553.1">
    <property type="protein sequence ID" value="ENSCCRP00015087732.1"/>
    <property type="gene ID" value="ENSCCRG00015035389.1"/>
</dbReference>
<dbReference type="PROSITE" id="PS50853">
    <property type="entry name" value="FN3"/>
    <property type="match status" value="3"/>
</dbReference>
<dbReference type="SUPFAM" id="SSF49265">
    <property type="entry name" value="Fibronectin type III"/>
    <property type="match status" value="2"/>
</dbReference>
<evidence type="ECO:0000313" key="3">
    <source>
        <dbReference type="Proteomes" id="UP000694700"/>
    </source>
</evidence>
<dbReference type="Gene3D" id="2.60.40.10">
    <property type="entry name" value="Immunoglobulins"/>
    <property type="match status" value="3"/>
</dbReference>
<feature type="domain" description="Fibronectin type-III" evidence="1">
    <location>
        <begin position="262"/>
        <end position="348"/>
    </location>
</feature>
<proteinExistence type="predicted"/>
<dbReference type="PANTHER" id="PTHR47135">
    <property type="entry name" value="FIBRONECTIN TYPE III DOMAIN-CONTAINING PROTEIN 7"/>
    <property type="match status" value="1"/>
</dbReference>
<dbReference type="InterPro" id="IPR036116">
    <property type="entry name" value="FN3_sf"/>
</dbReference>
<sequence length="403" mass="43568">MEDQYGGLLSCSTTANSCRIPNLKCGQVYDISVIYHDGICPSMPSHAIQMKSVPCGPTNVRAEVQCPSGVLSLNWDRTEDAEGYIATIVSKTSGELVYCNSTLPSCNVSNLQCGDSYSVQVRSYNSSCLSMLSSPLVIREGEALIPSLVLYHYLTSGLLSECYANADFASLVPCVPTNVTARRTCGSSTVEVSWSASRGAQSYVAVAVSDDRHRTKCSSNTTTCSIPDLHCSSVYSIRVVAADGNCSSWESQNFTLRTVPCPPTNVQSTMNCSINSATLSWTASPNAVSYRGRASGRDGHNVTCDVRTPGCQLNGLHCGQEYVFVVTASDGSCESPDSVENRHETGITLIMIIIMFKLSSSITITVKNPEHYIECLFFSQCAFFQHRVCLRVCPDSWTVPLTA</sequence>
<dbReference type="AlphaFoldDB" id="A0A8C1XUY7"/>
<dbReference type="InterPro" id="IPR013783">
    <property type="entry name" value="Ig-like_fold"/>
</dbReference>
<dbReference type="CDD" id="cd00063">
    <property type="entry name" value="FN3"/>
    <property type="match status" value="3"/>
</dbReference>
<dbReference type="PANTHER" id="PTHR47135:SF3">
    <property type="entry name" value="FIBRONECTIN TYPE-III DOMAIN-CONTAINING PROTEIN"/>
    <property type="match status" value="1"/>
</dbReference>
<evidence type="ECO:0000259" key="1">
    <source>
        <dbReference type="PROSITE" id="PS50853"/>
    </source>
</evidence>
<dbReference type="SMART" id="SM00060">
    <property type="entry name" value="FN3"/>
    <property type="match status" value="3"/>
</dbReference>
<dbReference type="Pfam" id="PF00041">
    <property type="entry name" value="fn3"/>
    <property type="match status" value="1"/>
</dbReference>
<protein>
    <recommendedName>
        <fullName evidence="1">Fibronectin type-III domain-containing protein</fullName>
    </recommendedName>
</protein>
<feature type="domain" description="Fibronectin type-III" evidence="1">
    <location>
        <begin position="175"/>
        <end position="261"/>
    </location>
</feature>
<name>A0A8C1XUY7_CYPCA</name>
<feature type="domain" description="Fibronectin type-III" evidence="1">
    <location>
        <begin position="56"/>
        <end position="143"/>
    </location>
</feature>
<dbReference type="Proteomes" id="UP000694700">
    <property type="component" value="Unplaced"/>
</dbReference>
<accession>A0A8C1XUY7</accession>